<dbReference type="KEGG" id="tva:4766788"/>
<name>A2EES3_TRIV3</name>
<proteinExistence type="predicted"/>
<accession>A2EES3</accession>
<reference evidence="1" key="2">
    <citation type="journal article" date="2007" name="Science">
        <title>Draft genome sequence of the sexually transmitted pathogen Trichomonas vaginalis.</title>
        <authorList>
            <person name="Carlton J.M."/>
            <person name="Hirt R.P."/>
            <person name="Silva J.C."/>
            <person name="Delcher A.L."/>
            <person name="Schatz M."/>
            <person name="Zhao Q."/>
            <person name="Wortman J.R."/>
            <person name="Bidwell S.L."/>
            <person name="Alsmark U.C.M."/>
            <person name="Besteiro S."/>
            <person name="Sicheritz-Ponten T."/>
            <person name="Noel C.J."/>
            <person name="Dacks J.B."/>
            <person name="Foster P.G."/>
            <person name="Simillion C."/>
            <person name="Van de Peer Y."/>
            <person name="Miranda-Saavedra D."/>
            <person name="Barton G.J."/>
            <person name="Westrop G.D."/>
            <person name="Mueller S."/>
            <person name="Dessi D."/>
            <person name="Fiori P.L."/>
            <person name="Ren Q."/>
            <person name="Paulsen I."/>
            <person name="Zhang H."/>
            <person name="Bastida-Corcuera F.D."/>
            <person name="Simoes-Barbosa A."/>
            <person name="Brown M.T."/>
            <person name="Hayes R.D."/>
            <person name="Mukherjee M."/>
            <person name="Okumura C.Y."/>
            <person name="Schneider R."/>
            <person name="Smith A.J."/>
            <person name="Vanacova S."/>
            <person name="Villalvazo M."/>
            <person name="Haas B.J."/>
            <person name="Pertea M."/>
            <person name="Feldblyum T.V."/>
            <person name="Utterback T.R."/>
            <person name="Shu C.L."/>
            <person name="Osoegawa K."/>
            <person name="de Jong P.J."/>
            <person name="Hrdy I."/>
            <person name="Horvathova L."/>
            <person name="Zubacova Z."/>
            <person name="Dolezal P."/>
            <person name="Malik S.B."/>
            <person name="Logsdon J.M. Jr."/>
            <person name="Henze K."/>
            <person name="Gupta A."/>
            <person name="Wang C.C."/>
            <person name="Dunne R.L."/>
            <person name="Upcroft J.A."/>
            <person name="Upcroft P."/>
            <person name="White O."/>
            <person name="Salzberg S.L."/>
            <person name="Tang P."/>
            <person name="Chiu C.-H."/>
            <person name="Lee Y.-S."/>
            <person name="Embley T.M."/>
            <person name="Coombs G.H."/>
            <person name="Mottram J.C."/>
            <person name="Tachezy J."/>
            <person name="Fraser-Liggett C.M."/>
            <person name="Johnson P.J."/>
        </authorList>
    </citation>
    <scope>NUCLEOTIDE SEQUENCE [LARGE SCALE GENOMIC DNA]</scope>
    <source>
        <strain evidence="1">G3</strain>
    </source>
</reference>
<dbReference type="EMBL" id="DS113369">
    <property type="protein sequence ID" value="EAY08879.1"/>
    <property type="molecule type" value="Genomic_DNA"/>
</dbReference>
<sequence>MELYIHTEDNQIISLPFSQEDTLQMIEERLKKPTPLEFCCDNRILAKTISLSTYQISNGAHIYAVSRTRLCRHQYLIQQFEMQKMASDKRVNSIKLESERLKDVLFKKVEGTSRYYRKVLKRYHNISKPKQIYDFEDTPLFEPDAPEHISSAPLPRFWTNEDNDN</sequence>
<protein>
    <recommendedName>
        <fullName evidence="3">Ubiquitin-like domain-containing protein</fullName>
    </recommendedName>
</protein>
<dbReference type="OrthoDB" id="10606170at2759"/>
<dbReference type="VEuPathDB" id="TrichDB:TVAGG3_0982090"/>
<gene>
    <name evidence="1" type="ORF">TVAG_051140</name>
</gene>
<dbReference type="AlphaFoldDB" id="A2EES3"/>
<dbReference type="Proteomes" id="UP000001542">
    <property type="component" value="Unassembled WGS sequence"/>
</dbReference>
<dbReference type="SMR" id="A2EES3"/>
<dbReference type="SUPFAM" id="SSF54236">
    <property type="entry name" value="Ubiquitin-like"/>
    <property type="match status" value="1"/>
</dbReference>
<reference evidence="1" key="1">
    <citation type="submission" date="2006-10" db="EMBL/GenBank/DDBJ databases">
        <authorList>
            <person name="Amadeo P."/>
            <person name="Zhao Q."/>
            <person name="Wortman J."/>
            <person name="Fraser-Liggett C."/>
            <person name="Carlton J."/>
        </authorList>
    </citation>
    <scope>NUCLEOTIDE SEQUENCE</scope>
    <source>
        <strain evidence="1">G3</strain>
    </source>
</reference>
<evidence type="ECO:0000313" key="1">
    <source>
        <dbReference type="EMBL" id="EAY08879.1"/>
    </source>
</evidence>
<dbReference type="VEuPathDB" id="TrichDB:TVAG_051140"/>
<keyword evidence="2" id="KW-1185">Reference proteome</keyword>
<dbReference type="RefSeq" id="XP_001321102.1">
    <property type="nucleotide sequence ID" value="XM_001321067.1"/>
</dbReference>
<evidence type="ECO:0008006" key="3">
    <source>
        <dbReference type="Google" id="ProtNLM"/>
    </source>
</evidence>
<organism evidence="1 2">
    <name type="scientific">Trichomonas vaginalis (strain ATCC PRA-98 / G3)</name>
    <dbReference type="NCBI Taxonomy" id="412133"/>
    <lineage>
        <taxon>Eukaryota</taxon>
        <taxon>Metamonada</taxon>
        <taxon>Parabasalia</taxon>
        <taxon>Trichomonadida</taxon>
        <taxon>Trichomonadidae</taxon>
        <taxon>Trichomonas</taxon>
    </lineage>
</organism>
<dbReference type="InterPro" id="IPR029071">
    <property type="entry name" value="Ubiquitin-like_domsf"/>
</dbReference>
<dbReference type="InParanoid" id="A2EES3"/>
<evidence type="ECO:0000313" key="2">
    <source>
        <dbReference type="Proteomes" id="UP000001542"/>
    </source>
</evidence>